<feature type="transmembrane region" description="Helical" evidence="2">
    <location>
        <begin position="145"/>
        <end position="164"/>
    </location>
</feature>
<evidence type="ECO:0000256" key="2">
    <source>
        <dbReference type="SAM" id="Phobius"/>
    </source>
</evidence>
<feature type="transmembrane region" description="Helical" evidence="2">
    <location>
        <begin position="60"/>
        <end position="80"/>
    </location>
</feature>
<feature type="transmembrane region" description="Helical" evidence="2">
    <location>
        <begin position="20"/>
        <end position="40"/>
    </location>
</feature>
<feature type="transmembrane region" description="Helical" evidence="2">
    <location>
        <begin position="184"/>
        <end position="204"/>
    </location>
</feature>
<organism evidence="3 4">
    <name type="scientific">Nonomuraea jiangxiensis</name>
    <dbReference type="NCBI Taxonomy" id="633440"/>
    <lineage>
        <taxon>Bacteria</taxon>
        <taxon>Bacillati</taxon>
        <taxon>Actinomycetota</taxon>
        <taxon>Actinomycetes</taxon>
        <taxon>Streptosporangiales</taxon>
        <taxon>Streptosporangiaceae</taxon>
        <taxon>Nonomuraea</taxon>
    </lineage>
</organism>
<dbReference type="STRING" id="633440.SAMN05421869_14086"/>
<feature type="transmembrane region" description="Helical" evidence="2">
    <location>
        <begin position="269"/>
        <end position="289"/>
    </location>
</feature>
<evidence type="ECO:0008006" key="5">
    <source>
        <dbReference type="Google" id="ProtNLM"/>
    </source>
</evidence>
<protein>
    <recommendedName>
        <fullName evidence="5">Major Facilitator Superfamily protein</fullName>
    </recommendedName>
</protein>
<feature type="region of interest" description="Disordered" evidence="1">
    <location>
        <begin position="492"/>
        <end position="538"/>
    </location>
</feature>
<feature type="transmembrane region" description="Helical" evidence="2">
    <location>
        <begin position="216"/>
        <end position="234"/>
    </location>
</feature>
<reference evidence="3 4" key="1">
    <citation type="submission" date="2016-10" db="EMBL/GenBank/DDBJ databases">
        <authorList>
            <person name="de Groot N.N."/>
        </authorList>
    </citation>
    <scope>NUCLEOTIDE SEQUENCE [LARGE SCALE GENOMIC DNA]</scope>
    <source>
        <strain evidence="3 4">CGMCC 4.6533</strain>
    </source>
</reference>
<feature type="transmembrane region" description="Helical" evidence="2">
    <location>
        <begin position="87"/>
        <end position="107"/>
    </location>
</feature>
<proteinExistence type="predicted"/>
<dbReference type="AlphaFoldDB" id="A0A1G9S830"/>
<accession>A0A1G9S830</accession>
<feature type="transmembrane region" description="Helical" evidence="2">
    <location>
        <begin position="119"/>
        <end position="138"/>
    </location>
</feature>
<evidence type="ECO:0000313" key="4">
    <source>
        <dbReference type="Proteomes" id="UP000199202"/>
    </source>
</evidence>
<feature type="transmembrane region" description="Helical" evidence="2">
    <location>
        <begin position="384"/>
        <end position="410"/>
    </location>
</feature>
<feature type="transmembrane region" description="Helical" evidence="2">
    <location>
        <begin position="240"/>
        <end position="262"/>
    </location>
</feature>
<dbReference type="EMBL" id="FNDJ01000040">
    <property type="protein sequence ID" value="SDM31629.1"/>
    <property type="molecule type" value="Genomic_DNA"/>
</dbReference>
<sequence length="538" mass="54313">MAVPPIQRSPSAAGPRLPWVLDVVLGLLIVAALPLAILTIPNTLSVVARLLPGDIDQVALLRTHGLALPALMLTVPLAGAALRRFKAVHLILAGLVLIAASDAAAGYAGSEFLVGVVRVLRGVGAGIVLPATLAAVWDRVPALRALWVGVFSLSLLVAQALALWPLDGVSDWKVTLQPYPMVTGVALGLAAAYLVVGMVFGRAVEAGPQVGERPRLLLAVLPAGGIAVVAISTATEGWRAVPVFLLAGLAVVGLLALASFGAPESRTPAYVMVAVGVVLLPSAAQVTLVEMGGLGGPGLRGLWVPYGVAGVLAVGASVLVRRYAPAAGRWLAPLGLLSMVAGLCSVRLLVPSADGLVLVVPFVLLAVGAAVALTSALQEVEIGAAVFGLSLCVAGVLAGFLLGTGVQMAMLDGVRSAQELVDGFVGALHWWALIGGFVVVGTIVLAAVLARRSGEEACGARADDGRPEAVSACDGGTLDLADEDRTTGAIPRVVVPVPPSGAFGQARSLPEEEGTADQGGTVPAVPPQAHSPEDDAPS</sequence>
<feature type="transmembrane region" description="Helical" evidence="2">
    <location>
        <begin position="430"/>
        <end position="450"/>
    </location>
</feature>
<dbReference type="Proteomes" id="UP000199202">
    <property type="component" value="Unassembled WGS sequence"/>
</dbReference>
<evidence type="ECO:0000313" key="3">
    <source>
        <dbReference type="EMBL" id="SDM31629.1"/>
    </source>
</evidence>
<evidence type="ECO:0000256" key="1">
    <source>
        <dbReference type="SAM" id="MobiDB-lite"/>
    </source>
</evidence>
<keyword evidence="2" id="KW-1133">Transmembrane helix</keyword>
<gene>
    <name evidence="3" type="ORF">SAMN05421869_14086</name>
</gene>
<feature type="transmembrane region" description="Helical" evidence="2">
    <location>
        <begin position="331"/>
        <end position="350"/>
    </location>
</feature>
<keyword evidence="4" id="KW-1185">Reference proteome</keyword>
<keyword evidence="2" id="KW-0812">Transmembrane</keyword>
<feature type="transmembrane region" description="Helical" evidence="2">
    <location>
        <begin position="301"/>
        <end position="319"/>
    </location>
</feature>
<feature type="transmembrane region" description="Helical" evidence="2">
    <location>
        <begin position="356"/>
        <end position="377"/>
    </location>
</feature>
<keyword evidence="2" id="KW-0472">Membrane</keyword>
<name>A0A1G9S830_9ACTN</name>